<keyword evidence="4" id="KW-1185">Reference proteome</keyword>
<feature type="domain" description="Signal transduction histidine kinase internal region" evidence="2">
    <location>
        <begin position="159"/>
        <end position="237"/>
    </location>
</feature>
<dbReference type="AlphaFoldDB" id="A0A2T0TBA1"/>
<organism evidence="3 4">
    <name type="scientific">Spirosoma oryzae</name>
    <dbReference type="NCBI Taxonomy" id="1469603"/>
    <lineage>
        <taxon>Bacteria</taxon>
        <taxon>Pseudomonadati</taxon>
        <taxon>Bacteroidota</taxon>
        <taxon>Cytophagia</taxon>
        <taxon>Cytophagales</taxon>
        <taxon>Cytophagaceae</taxon>
        <taxon>Spirosoma</taxon>
    </lineage>
</organism>
<evidence type="ECO:0000259" key="2">
    <source>
        <dbReference type="Pfam" id="PF06580"/>
    </source>
</evidence>
<proteinExistence type="predicted"/>
<dbReference type="EMBL" id="PVTE01000004">
    <property type="protein sequence ID" value="PRY42928.1"/>
    <property type="molecule type" value="Genomic_DNA"/>
</dbReference>
<dbReference type="GO" id="GO:0016020">
    <property type="term" value="C:membrane"/>
    <property type="evidence" value="ECO:0007669"/>
    <property type="project" value="InterPro"/>
</dbReference>
<name>A0A2T0TBA1_9BACT</name>
<dbReference type="GO" id="GO:0000155">
    <property type="term" value="F:phosphorelay sensor kinase activity"/>
    <property type="evidence" value="ECO:0007669"/>
    <property type="project" value="InterPro"/>
</dbReference>
<feature type="transmembrane region" description="Helical" evidence="1">
    <location>
        <begin position="74"/>
        <end position="95"/>
    </location>
</feature>
<dbReference type="InterPro" id="IPR010559">
    <property type="entry name" value="Sig_transdc_His_kin_internal"/>
</dbReference>
<keyword evidence="1" id="KW-0472">Membrane</keyword>
<keyword evidence="1" id="KW-0812">Transmembrane</keyword>
<keyword evidence="1" id="KW-1133">Transmembrane helix</keyword>
<dbReference type="PANTHER" id="PTHR34220">
    <property type="entry name" value="SENSOR HISTIDINE KINASE YPDA"/>
    <property type="match status" value="1"/>
</dbReference>
<evidence type="ECO:0000313" key="4">
    <source>
        <dbReference type="Proteomes" id="UP000238375"/>
    </source>
</evidence>
<gene>
    <name evidence="3" type="ORF">CLV58_10457</name>
</gene>
<feature type="transmembrane region" description="Helical" evidence="1">
    <location>
        <begin position="42"/>
        <end position="62"/>
    </location>
</feature>
<keyword evidence="3" id="KW-0808">Transferase</keyword>
<dbReference type="PANTHER" id="PTHR34220:SF7">
    <property type="entry name" value="SENSOR HISTIDINE KINASE YPDA"/>
    <property type="match status" value="1"/>
</dbReference>
<sequence length="345" mass="39551">MAIQLPSFLTSRNQLRSLLYVLIWLLAQVSIAYDSTSQTFSFNALSVSFSTTFWVAVWFEHTQVLNPFLNKRRWWLILPGTVGTLLVFCTMRYLIEQVLYWYVLNTTNYPPDVSLLYYVQDNAYFMPSVLGASAALKLVEDWLVHQRERDALLTERNQAELAFLKSQINPHFLFNTLNNIYALTYAKSDAAPGAILKLSDLMRYMLYDSTNGPDRVPLSKEIQYLNSFVELEKLRVAQAHVEFSVEGNTDLFRIEPLLLVSFVENAFKHGDLTDSSHPLVLDLSVHNGKLRFDTLNKKISRQTDVVGGIGLVNVRRRLQLLYPNRHVLHITDTADSYACSLEISL</sequence>
<reference evidence="3 4" key="1">
    <citation type="submission" date="2018-03" db="EMBL/GenBank/DDBJ databases">
        <title>Genomic Encyclopedia of Archaeal and Bacterial Type Strains, Phase II (KMG-II): from individual species to whole genera.</title>
        <authorList>
            <person name="Goeker M."/>
        </authorList>
    </citation>
    <scope>NUCLEOTIDE SEQUENCE [LARGE SCALE GENOMIC DNA]</scope>
    <source>
        <strain evidence="3 4">DSM 28354</strain>
    </source>
</reference>
<comment type="caution">
    <text evidence="3">The sequence shown here is derived from an EMBL/GenBank/DDBJ whole genome shotgun (WGS) entry which is preliminary data.</text>
</comment>
<dbReference type="OrthoDB" id="9792992at2"/>
<dbReference type="InterPro" id="IPR050640">
    <property type="entry name" value="Bact_2-comp_sensor_kinase"/>
</dbReference>
<dbReference type="RefSeq" id="WP_106136801.1">
    <property type="nucleotide sequence ID" value="NZ_PVTE01000004.1"/>
</dbReference>
<evidence type="ECO:0000256" key="1">
    <source>
        <dbReference type="SAM" id="Phobius"/>
    </source>
</evidence>
<dbReference type="Pfam" id="PF06580">
    <property type="entry name" value="His_kinase"/>
    <property type="match status" value="1"/>
</dbReference>
<protein>
    <submittedName>
        <fullName evidence="3">Histidine kinase</fullName>
    </submittedName>
</protein>
<accession>A0A2T0TBA1</accession>
<keyword evidence="3" id="KW-0418">Kinase</keyword>
<dbReference type="Proteomes" id="UP000238375">
    <property type="component" value="Unassembled WGS sequence"/>
</dbReference>
<evidence type="ECO:0000313" key="3">
    <source>
        <dbReference type="EMBL" id="PRY42928.1"/>
    </source>
</evidence>